<dbReference type="AlphaFoldDB" id="A0A0M3K5X9"/>
<feature type="domain" description="WDHD1/CFT4 helical bundle" evidence="7">
    <location>
        <begin position="759"/>
        <end position="853"/>
    </location>
</feature>
<dbReference type="Pfam" id="PF24817">
    <property type="entry name" value="WD40_WDHD1_1st"/>
    <property type="match status" value="1"/>
</dbReference>
<keyword evidence="10" id="KW-1185">Reference proteome</keyword>
<dbReference type="InterPro" id="IPR001680">
    <property type="entry name" value="WD40_rpt"/>
</dbReference>
<feature type="region of interest" description="Disordered" evidence="5">
    <location>
        <begin position="924"/>
        <end position="971"/>
    </location>
</feature>
<dbReference type="InterPro" id="IPR036322">
    <property type="entry name" value="WD40_repeat_dom_sf"/>
</dbReference>
<dbReference type="GO" id="GO:0006261">
    <property type="term" value="P:DNA-templated DNA replication"/>
    <property type="evidence" value="ECO:0007669"/>
    <property type="project" value="TreeGrafter"/>
</dbReference>
<evidence type="ECO:0000259" key="7">
    <source>
        <dbReference type="Pfam" id="PF20946"/>
    </source>
</evidence>
<dbReference type="InterPro" id="IPR048591">
    <property type="entry name" value="WDHD1/CFT4_hel"/>
</dbReference>
<dbReference type="GO" id="GO:0003682">
    <property type="term" value="F:chromatin binding"/>
    <property type="evidence" value="ECO:0007669"/>
    <property type="project" value="TreeGrafter"/>
</dbReference>
<dbReference type="SMART" id="SM00320">
    <property type="entry name" value="WD40"/>
    <property type="match status" value="4"/>
</dbReference>
<dbReference type="SUPFAM" id="SSF50978">
    <property type="entry name" value="WD40 repeat-like"/>
    <property type="match status" value="1"/>
</dbReference>
<dbReference type="InterPro" id="IPR015943">
    <property type="entry name" value="WD40/YVTN_repeat-like_dom_sf"/>
</dbReference>
<evidence type="ECO:0000256" key="3">
    <source>
        <dbReference type="ARBA" id="ARBA00022737"/>
    </source>
</evidence>
<reference evidence="9 10" key="2">
    <citation type="submission" date="2018-11" db="EMBL/GenBank/DDBJ databases">
        <authorList>
            <consortium name="Pathogen Informatics"/>
        </authorList>
    </citation>
    <scope>NUCLEOTIDE SEQUENCE [LARGE SCALE GENOMIC DNA]</scope>
</reference>
<evidence type="ECO:0000256" key="2">
    <source>
        <dbReference type="ARBA" id="ARBA00022574"/>
    </source>
</evidence>
<feature type="compositionally biased region" description="Polar residues" evidence="5">
    <location>
        <begin position="1046"/>
        <end position="1059"/>
    </location>
</feature>
<dbReference type="PANTHER" id="PTHR19932:SF10">
    <property type="entry name" value="WD REPEAT AND HMG-BOX DNA-BINDING PROTEIN 1"/>
    <property type="match status" value="1"/>
</dbReference>
<keyword evidence="4" id="KW-0539">Nucleus</keyword>
<name>A0A0M3K5X9_ANISI</name>
<dbReference type="InterPro" id="IPR022100">
    <property type="entry name" value="WDHD1/CFT4_beta-prop_2nd"/>
</dbReference>
<dbReference type="Proteomes" id="UP000267096">
    <property type="component" value="Unassembled WGS sequence"/>
</dbReference>
<sequence length="1125" mass="126056">MTSGEFSEPRFLHSPGIIDLCLNKAEDSSGPMAFISSGVDGDVWLWNAEALDDAEYEPKSAQGRTHHSIAWHGDSIYVGHTLTDPRTNVEKSVVSRFSLDDFVVSLPLASFSLDTTTIDVSSDGAILIAGAVDHIVKVIQLETRNYARLECDGQIMCVRIDPRVELFAVSASDGTLRMYPVAAESGQQPLRSIRISSRIPDIESVFALNSMWTFSGLKYFFLKLMCYLRPSQSRLQICWSPSGEYLFAVVQGGVKRFKRDTFEEDTLMLIAISAAQDVFSTCCISSCGTFVAASSMNGTICVWNSESGQLLSSSRYVRNGESKIITSMVWHPTLSETLFFADSEEHICSLSKCTKEVKSESESESRQEKTSSKRRAIVESDDEDTRLSADLGAIKRAYGFDDEGVHVSEKSPEPVGSSVPIEQRPFMPVRALEPFPAYKPPKIPNSFVTSSSPTHLSQRYLKWNQYGTVTSYSTAEENTIEVRWHDVSIHSDIIMDNSVYRYTIADISVELVAFASQFENDSPSELRVQCVNAWDTGSREWSTQMPTKESIQNMSIAEQFLAVATSKRHIRIFSHAGTQLLVISHPGPVLTMCSARSYLTTVSLNGGYFFEEMNDEDTDGNEDDISKPQFNMNINRYEIRAGHWFRSESVVKTAPIALSPNAALEWIGYTRNGLLCTMDSTYCVRLLSENGIWLPIYDFSTEIKSKSDCIFMIGIVEHPTQEIRYVYCKGTHYPPVVSKLLPSIAQWNIPLCNQESEKSQLEEKLIRSELLRCAFEYCGSSSNVNTQEFNGEYAREVIRLFALACKSDRECRAAEFANYAYGTANIIQTLCNFAAKTRHPLLVEKVAEIGRKNANSTDTKRRSLAIEHRRYIEELDDRNRSHFEDGGRDEGTVLAPKLIPKYINWEGSFQRLIGKRKLANVRGLVNDSEHNQEDNNEDASVERQENEDSVETNMDVTSDQHDISSVSSIQSTESSINPYFATSKTSHNPFKKRVTSVSMNESQENLFDALSTPSPGASVFSKSSKSVFQTTPLNDSNKAKKMRKQMASSSKQSLLNFTTPKEDSSAATKTDTAKTGFQLWFESVESELKSQNDGITDEDEIVHLATRQFKQLDAEEKKVSDVIDY</sequence>
<dbReference type="GO" id="GO:0006281">
    <property type="term" value="P:DNA repair"/>
    <property type="evidence" value="ECO:0007669"/>
    <property type="project" value="TreeGrafter"/>
</dbReference>
<feature type="domain" description="WDHD1 first WD40" evidence="8">
    <location>
        <begin position="10"/>
        <end position="348"/>
    </location>
</feature>
<feature type="compositionally biased region" description="Basic and acidic residues" evidence="5">
    <location>
        <begin position="358"/>
        <end position="371"/>
    </location>
</feature>
<dbReference type="InterPro" id="IPR036910">
    <property type="entry name" value="HMG_box_dom_sf"/>
</dbReference>
<protein>
    <submittedName>
        <fullName evidence="11">WD repeat and HMG-box DNA-binding protein 1 (inferred by orthology to a human protein)</fullName>
    </submittedName>
</protein>
<keyword evidence="2" id="KW-0853">WD repeat</keyword>
<evidence type="ECO:0000259" key="6">
    <source>
        <dbReference type="Pfam" id="PF12341"/>
    </source>
</evidence>
<dbReference type="EMBL" id="UYRR01032551">
    <property type="protein sequence ID" value="VDK56013.1"/>
    <property type="molecule type" value="Genomic_DNA"/>
</dbReference>
<proteinExistence type="predicted"/>
<dbReference type="Pfam" id="PF20946">
    <property type="entry name" value="Ctf4_C"/>
    <property type="match status" value="1"/>
</dbReference>
<feature type="domain" description="WDHD1/CFT4 second beta-propeller" evidence="6">
    <location>
        <begin position="446"/>
        <end position="751"/>
    </location>
</feature>
<evidence type="ECO:0000256" key="1">
    <source>
        <dbReference type="ARBA" id="ARBA00004123"/>
    </source>
</evidence>
<gene>
    <name evidence="9" type="ORF">ASIM_LOCUS15777</name>
</gene>
<evidence type="ECO:0000313" key="10">
    <source>
        <dbReference type="Proteomes" id="UP000267096"/>
    </source>
</evidence>
<dbReference type="GO" id="GO:0000278">
    <property type="term" value="P:mitotic cell cycle"/>
    <property type="evidence" value="ECO:0007669"/>
    <property type="project" value="TreeGrafter"/>
</dbReference>
<dbReference type="OrthoDB" id="427368at2759"/>
<organism evidence="11">
    <name type="scientific">Anisakis simplex</name>
    <name type="common">Herring worm</name>
    <dbReference type="NCBI Taxonomy" id="6269"/>
    <lineage>
        <taxon>Eukaryota</taxon>
        <taxon>Metazoa</taxon>
        <taxon>Ecdysozoa</taxon>
        <taxon>Nematoda</taxon>
        <taxon>Chromadorea</taxon>
        <taxon>Rhabditida</taxon>
        <taxon>Spirurina</taxon>
        <taxon>Ascaridomorpha</taxon>
        <taxon>Ascaridoidea</taxon>
        <taxon>Anisakidae</taxon>
        <taxon>Anisakis</taxon>
        <taxon>Anisakis simplex complex</taxon>
    </lineage>
</organism>
<evidence type="ECO:0000256" key="5">
    <source>
        <dbReference type="SAM" id="MobiDB-lite"/>
    </source>
</evidence>
<dbReference type="Pfam" id="PF12341">
    <property type="entry name" value="Mcl1_mid"/>
    <property type="match status" value="1"/>
</dbReference>
<dbReference type="PANTHER" id="PTHR19932">
    <property type="entry name" value="WD REPEAT AND HMG-BOX DNA BINDING PROTEIN"/>
    <property type="match status" value="1"/>
</dbReference>
<evidence type="ECO:0000313" key="9">
    <source>
        <dbReference type="EMBL" id="VDK56013.1"/>
    </source>
</evidence>
<dbReference type="WBParaSite" id="ASIM_0001637001-mRNA-1">
    <property type="protein sequence ID" value="ASIM_0001637001-mRNA-1"/>
    <property type="gene ID" value="ASIM_0001637001"/>
</dbReference>
<evidence type="ECO:0000256" key="4">
    <source>
        <dbReference type="ARBA" id="ARBA00023242"/>
    </source>
</evidence>
<feature type="region of interest" description="Disordered" evidence="5">
    <location>
        <begin position="358"/>
        <end position="384"/>
    </location>
</feature>
<keyword evidence="3" id="KW-0677">Repeat</keyword>
<evidence type="ECO:0000259" key="8">
    <source>
        <dbReference type="Pfam" id="PF24817"/>
    </source>
</evidence>
<dbReference type="GO" id="GO:0043596">
    <property type="term" value="C:nuclear replication fork"/>
    <property type="evidence" value="ECO:0007669"/>
    <property type="project" value="TreeGrafter"/>
</dbReference>
<dbReference type="Gene3D" id="2.130.10.10">
    <property type="entry name" value="YVTN repeat-like/Quinoprotein amine dehydrogenase"/>
    <property type="match status" value="2"/>
</dbReference>
<dbReference type="InterPro" id="IPR057646">
    <property type="entry name" value="WD40_WDHD1_1st"/>
</dbReference>
<accession>A0A0M3K5X9</accession>
<reference evidence="11" key="1">
    <citation type="submission" date="2017-02" db="UniProtKB">
        <authorList>
            <consortium name="WormBaseParasite"/>
        </authorList>
    </citation>
    <scope>IDENTIFICATION</scope>
</reference>
<dbReference type="Gene3D" id="1.10.30.10">
    <property type="entry name" value="High mobility group box domain"/>
    <property type="match status" value="1"/>
</dbReference>
<comment type="subcellular location">
    <subcellularLocation>
        <location evidence="1">Nucleus</location>
    </subcellularLocation>
</comment>
<feature type="region of interest" description="Disordered" evidence="5">
    <location>
        <begin position="1031"/>
        <end position="1070"/>
    </location>
</feature>
<evidence type="ECO:0000313" key="11">
    <source>
        <dbReference type="WBParaSite" id="ASIM_0001637001-mRNA-1"/>
    </source>
</evidence>